<dbReference type="AlphaFoldDB" id="A0A9X0DFZ3"/>
<dbReference type="EMBL" id="JAPEIS010000012">
    <property type="protein sequence ID" value="KAJ8061050.1"/>
    <property type="molecule type" value="Genomic_DNA"/>
</dbReference>
<reference evidence="1" key="1">
    <citation type="submission" date="2022-11" db="EMBL/GenBank/DDBJ databases">
        <title>Genome Resource of Sclerotinia nivalis Strain SnTB1, a Plant Pathogen Isolated from American Ginseng.</title>
        <authorList>
            <person name="Fan S."/>
        </authorList>
    </citation>
    <scope>NUCLEOTIDE SEQUENCE</scope>
    <source>
        <strain evidence="1">SnTB1</strain>
    </source>
</reference>
<keyword evidence="2" id="KW-1185">Reference proteome</keyword>
<sequence>MTLGPQQEGYTILVIEATFQVNNIPTKLRCLIDSSTQANIIQQSKCIEWDWIPNPGKGTPLISASGMSIPSYSDHQFTIEVLDDSKEKRTHIHRFTAATLDLSEIDAILGLP</sequence>
<evidence type="ECO:0000313" key="1">
    <source>
        <dbReference type="EMBL" id="KAJ8061050.1"/>
    </source>
</evidence>
<organism evidence="1 2">
    <name type="scientific">Sclerotinia nivalis</name>
    <dbReference type="NCBI Taxonomy" id="352851"/>
    <lineage>
        <taxon>Eukaryota</taxon>
        <taxon>Fungi</taxon>
        <taxon>Dikarya</taxon>
        <taxon>Ascomycota</taxon>
        <taxon>Pezizomycotina</taxon>
        <taxon>Leotiomycetes</taxon>
        <taxon>Helotiales</taxon>
        <taxon>Sclerotiniaceae</taxon>
        <taxon>Sclerotinia</taxon>
    </lineage>
</organism>
<name>A0A9X0DFZ3_9HELO</name>
<dbReference type="Proteomes" id="UP001152300">
    <property type="component" value="Unassembled WGS sequence"/>
</dbReference>
<comment type="caution">
    <text evidence="1">The sequence shown here is derived from an EMBL/GenBank/DDBJ whole genome shotgun (WGS) entry which is preliminary data.</text>
</comment>
<evidence type="ECO:0000313" key="2">
    <source>
        <dbReference type="Proteomes" id="UP001152300"/>
    </source>
</evidence>
<gene>
    <name evidence="1" type="ORF">OCU04_010127</name>
</gene>
<proteinExistence type="predicted"/>
<accession>A0A9X0DFZ3</accession>
<protein>
    <submittedName>
        <fullName evidence="1">Uncharacterized protein</fullName>
    </submittedName>
</protein>